<dbReference type="EMBL" id="QQOH01000001">
    <property type="protein sequence ID" value="RDE24478.1"/>
    <property type="molecule type" value="Genomic_DNA"/>
</dbReference>
<comment type="caution">
    <text evidence="1">The sequence shown here is derived from an EMBL/GenBank/DDBJ whole genome shotgun (WGS) entry which is preliminary data.</text>
</comment>
<keyword evidence="2" id="KW-1185">Reference proteome</keyword>
<proteinExistence type="predicted"/>
<gene>
    <name evidence="1" type="ORF">DV711_02500</name>
</gene>
<name>A0A369WQV5_9GAMM</name>
<evidence type="ECO:0000313" key="1">
    <source>
        <dbReference type="EMBL" id="RDE24478.1"/>
    </source>
</evidence>
<accession>A0A369WQV5</accession>
<organism evidence="1 2">
    <name type="scientific">Motiliproteus coralliicola</name>
    <dbReference type="NCBI Taxonomy" id="2283196"/>
    <lineage>
        <taxon>Bacteria</taxon>
        <taxon>Pseudomonadati</taxon>
        <taxon>Pseudomonadota</taxon>
        <taxon>Gammaproteobacteria</taxon>
        <taxon>Oceanospirillales</taxon>
        <taxon>Oceanospirillaceae</taxon>
        <taxon>Motiliproteus</taxon>
    </lineage>
</organism>
<dbReference type="Proteomes" id="UP000253769">
    <property type="component" value="Unassembled WGS sequence"/>
</dbReference>
<sequence>MPMQNSATLSEVFEGLTALSNGAFPKQCGSCGKSYADLEQLVAETSTSEDGSGLKQVGSFSPQVEVERICSCGQLLTETFGDRRSSGEVGAQRRALFDRLLSLLIEGGMPTTMAKKELIKVMKGQPSELLNRDQLARFFS</sequence>
<evidence type="ECO:0000313" key="2">
    <source>
        <dbReference type="Proteomes" id="UP000253769"/>
    </source>
</evidence>
<reference evidence="1 2" key="1">
    <citation type="submission" date="2018-07" db="EMBL/GenBank/DDBJ databases">
        <title>Motiliproteus coralliicola sp. nov., a bacterium isolated from Coral.</title>
        <authorList>
            <person name="Wang G."/>
        </authorList>
    </citation>
    <scope>NUCLEOTIDE SEQUENCE [LARGE SCALE GENOMIC DNA]</scope>
    <source>
        <strain evidence="1 2">C34</strain>
    </source>
</reference>
<protein>
    <submittedName>
        <fullName evidence="1">Oxidoreductase</fullName>
    </submittedName>
</protein>
<dbReference type="AlphaFoldDB" id="A0A369WQV5"/>